<dbReference type="AlphaFoldDB" id="A0A250KV47"/>
<sequence>MGGAEIRARRLKAPGVATRDVTARSSVCVGKGLPTYDRASHKSGILSRRRGLVYGCVGKGLSTYKD</sequence>
<protein>
    <submittedName>
        <fullName evidence="1">Two component transcriptional regulator, LuxR family protein</fullName>
    </submittedName>
</protein>
<dbReference type="Proteomes" id="UP000266313">
    <property type="component" value="Chromosome"/>
</dbReference>
<keyword evidence="2" id="KW-1185">Reference proteome</keyword>
<accession>A0A250KV47</accession>
<organism evidence="1 2">
    <name type="scientific">Methylocaldum marinum</name>
    <dbReference type="NCBI Taxonomy" id="1432792"/>
    <lineage>
        <taxon>Bacteria</taxon>
        <taxon>Pseudomonadati</taxon>
        <taxon>Pseudomonadota</taxon>
        <taxon>Gammaproteobacteria</taxon>
        <taxon>Methylococcales</taxon>
        <taxon>Methylococcaceae</taxon>
        <taxon>Methylocaldum</taxon>
    </lineage>
</organism>
<evidence type="ECO:0000313" key="2">
    <source>
        <dbReference type="Proteomes" id="UP000266313"/>
    </source>
</evidence>
<gene>
    <name evidence="1" type="ORF">sS8_3525</name>
</gene>
<reference evidence="1 2" key="1">
    <citation type="submission" date="2016-12" db="EMBL/GenBank/DDBJ databases">
        <title>Genome sequencing of Methylocaldum marinum.</title>
        <authorList>
            <person name="Takeuchi M."/>
            <person name="Kamagata Y."/>
            <person name="Hiraoka S."/>
            <person name="Oshima K."/>
            <person name="Hattori M."/>
            <person name="Iwasaki W."/>
        </authorList>
    </citation>
    <scope>NUCLEOTIDE SEQUENCE [LARGE SCALE GENOMIC DNA]</scope>
    <source>
        <strain evidence="1 2">S8</strain>
    </source>
</reference>
<dbReference type="KEGG" id="mmai:sS8_3525"/>
<name>A0A250KV47_9GAMM</name>
<dbReference type="EMBL" id="AP017928">
    <property type="protein sequence ID" value="BBA35462.1"/>
    <property type="molecule type" value="Genomic_DNA"/>
</dbReference>
<proteinExistence type="predicted"/>
<evidence type="ECO:0000313" key="1">
    <source>
        <dbReference type="EMBL" id="BBA35462.1"/>
    </source>
</evidence>